<feature type="coiled-coil region" evidence="2">
    <location>
        <begin position="167"/>
        <end position="194"/>
    </location>
</feature>
<dbReference type="GO" id="GO:0015562">
    <property type="term" value="F:efflux transmembrane transporter activity"/>
    <property type="evidence" value="ECO:0007669"/>
    <property type="project" value="InterPro"/>
</dbReference>
<comment type="similarity">
    <text evidence="1">Belongs to the outer membrane factor (OMF) (TC 1.B.17) family.</text>
</comment>
<dbReference type="EMBL" id="CP002042">
    <property type="protein sequence ID" value="ADH64112.1"/>
    <property type="molecule type" value="Genomic_DNA"/>
</dbReference>
<dbReference type="HOGENOM" id="CLU_619363_0_0_0"/>
<dbReference type="InterPro" id="IPR003423">
    <property type="entry name" value="OMP_efflux"/>
</dbReference>
<dbReference type="InterPro" id="IPR010131">
    <property type="entry name" value="MdtP/NodT-like"/>
</dbReference>
<feature type="coiled-coil region" evidence="2">
    <location>
        <begin position="310"/>
        <end position="398"/>
    </location>
</feature>
<evidence type="ECO:0000256" key="1">
    <source>
        <dbReference type="ARBA" id="ARBA00007613"/>
    </source>
</evidence>
<organism evidence="3 4">
    <name type="scientific">Allomeiothermus silvanus (strain ATCC 700542 / DSM 9946 / NBRC 106475 / NCIMB 13440 / VI-R2)</name>
    <name type="common">Thermus silvanus</name>
    <dbReference type="NCBI Taxonomy" id="526227"/>
    <lineage>
        <taxon>Bacteria</taxon>
        <taxon>Thermotogati</taxon>
        <taxon>Deinococcota</taxon>
        <taxon>Deinococci</taxon>
        <taxon>Thermales</taxon>
        <taxon>Thermaceae</taxon>
        <taxon>Allomeiothermus</taxon>
    </lineage>
</organism>
<keyword evidence="2" id="KW-0175">Coiled coil</keyword>
<evidence type="ECO:0000313" key="3">
    <source>
        <dbReference type="EMBL" id="ADH64112.1"/>
    </source>
</evidence>
<reference evidence="3 4" key="1">
    <citation type="journal article" date="2010" name="Stand. Genomic Sci.">
        <title>Complete genome sequence of Meiothermus silvanus type strain (VI-R2).</title>
        <authorList>
            <person name="Sikorski J."/>
            <person name="Tindall B.J."/>
            <person name="Lowry S."/>
            <person name="Lucas S."/>
            <person name="Nolan M."/>
            <person name="Copeland A."/>
            <person name="Glavina Del Rio T."/>
            <person name="Tice H."/>
            <person name="Cheng J.F."/>
            <person name="Han C."/>
            <person name="Pitluck S."/>
            <person name="Liolios K."/>
            <person name="Ivanova N."/>
            <person name="Mavromatis K."/>
            <person name="Mikhailova N."/>
            <person name="Pati A."/>
            <person name="Goodwin L."/>
            <person name="Chen A."/>
            <person name="Palaniappan K."/>
            <person name="Land M."/>
            <person name="Hauser L."/>
            <person name="Chang Y.J."/>
            <person name="Jeffries C.D."/>
            <person name="Rohde M."/>
            <person name="Goker M."/>
            <person name="Woyke T."/>
            <person name="Bristow J."/>
            <person name="Eisen J.A."/>
            <person name="Markowitz V."/>
            <person name="Hugenholtz P."/>
            <person name="Kyrpides N.C."/>
            <person name="Klenk H.P."/>
            <person name="Lapidus A."/>
        </authorList>
    </citation>
    <scope>NUCLEOTIDE SEQUENCE [LARGE SCALE GENOMIC DNA]</scope>
    <source>
        <strain evidence="4">ATCC 700542 / DSM 9946 / VI-R2</strain>
    </source>
</reference>
<name>D7BID7_ALLS1</name>
<dbReference type="AlphaFoldDB" id="D7BID7"/>
<evidence type="ECO:0000256" key="2">
    <source>
        <dbReference type="SAM" id="Coils"/>
    </source>
</evidence>
<sequence length="420" mass="44996">MSTATRSALLVALGLQLGLAQGFYDPLQNHPSLVQARLGLEAAQAQLRAQESPVILQAQAANTWLNFPGPIPDTQVVNASVGVAFTPFPFGDTADAITQARLGVEQAALGLRQAKTALEAQALEAAYRVRLAQVGLEVAQSGARLAQASLEAVRLRAQREAASPAEVRQAEAQLRQAQLQVEDAGRTLELARRNLSDLLGTANLEIPPTPPLPLPATPPSVRQAELQVAQAQLAYARAERSIWPVAQASYTYNTSPRDSFSLSLNSRTLQPQLGYSYQNPSLSSTGQPRPESQFQLGVSLNLSPAVFDALEAGRKQVQAAQAALEAAKRTAALQEASLRSAWQGAEAQVGLAQAALQDAERALSEARERERLGLTSPLATLQAELGLAQARLALEQANLNRLSRILDLYRFYAEPLSEVK</sequence>
<dbReference type="STRING" id="526227.Mesil_2244"/>
<evidence type="ECO:0000313" key="4">
    <source>
        <dbReference type="Proteomes" id="UP000001916"/>
    </source>
</evidence>
<protein>
    <submittedName>
        <fullName evidence="3">Outer membrane efflux protein</fullName>
    </submittedName>
</protein>
<dbReference type="KEGG" id="msv:Mesil_2244"/>
<keyword evidence="4" id="KW-1185">Reference proteome</keyword>
<dbReference type="RefSeq" id="WP_013158657.1">
    <property type="nucleotide sequence ID" value="NC_014212.1"/>
</dbReference>
<proteinExistence type="inferred from homology"/>
<dbReference type="eggNOG" id="COG1538">
    <property type="taxonomic scope" value="Bacteria"/>
</dbReference>
<dbReference type="SUPFAM" id="SSF56954">
    <property type="entry name" value="Outer membrane efflux proteins (OEP)"/>
    <property type="match status" value="1"/>
</dbReference>
<dbReference type="Gene3D" id="1.20.1600.10">
    <property type="entry name" value="Outer membrane efflux proteins (OEP)"/>
    <property type="match status" value="1"/>
</dbReference>
<gene>
    <name evidence="3" type="ordered locus">Mesil_2244</name>
</gene>
<accession>D7BID7</accession>
<dbReference type="Pfam" id="PF02321">
    <property type="entry name" value="OEP"/>
    <property type="match status" value="1"/>
</dbReference>
<dbReference type="PANTHER" id="PTHR30203">
    <property type="entry name" value="OUTER MEMBRANE CATION EFFLUX PROTEIN"/>
    <property type="match status" value="1"/>
</dbReference>
<dbReference type="Proteomes" id="UP000001916">
    <property type="component" value="Chromosome"/>
</dbReference>